<protein>
    <submittedName>
        <fullName evidence="1">Uncharacterized protein</fullName>
    </submittedName>
</protein>
<evidence type="ECO:0000313" key="2">
    <source>
        <dbReference type="Proteomes" id="UP001524460"/>
    </source>
</evidence>
<gene>
    <name evidence="1" type="ORF">NHN17_19750</name>
</gene>
<proteinExistence type="predicted"/>
<sequence>MFTYIIAILVVLSIGVIAEEYTLYLKERLSKRQEIDYRFKFISEKSGIHIDDIESVYSQSMKPSEDCSFEELLWLFHGYVSESNIDWVKMESIENSYNNHYENYISNQ</sequence>
<keyword evidence="2" id="KW-1185">Reference proteome</keyword>
<dbReference type="RefSeq" id="WP_255044363.1">
    <property type="nucleotide sequence ID" value="NZ_JANEYT010000063.1"/>
</dbReference>
<comment type="caution">
    <text evidence="1">The sequence shown here is derived from an EMBL/GenBank/DDBJ whole genome shotgun (WGS) entry which is preliminary data.</text>
</comment>
<accession>A0ABT1N850</accession>
<evidence type="ECO:0000313" key="1">
    <source>
        <dbReference type="EMBL" id="MCQ1060282.1"/>
    </source>
</evidence>
<dbReference type="EMBL" id="JANEYT010000063">
    <property type="protein sequence ID" value="MCQ1060282.1"/>
    <property type="molecule type" value="Genomic_DNA"/>
</dbReference>
<reference evidence="1 2" key="1">
    <citation type="submission" date="2022-07" db="EMBL/GenBank/DDBJ databases">
        <title>Photobacterium pectinilyticum sp. nov., a marine bacterium isolated from surface seawater of Qingdao offshore.</title>
        <authorList>
            <person name="Wang X."/>
        </authorList>
    </citation>
    <scope>NUCLEOTIDE SEQUENCE [LARGE SCALE GENOMIC DNA]</scope>
    <source>
        <strain evidence="1 2">ZSDE20</strain>
    </source>
</reference>
<name>A0ABT1N850_9GAMM</name>
<dbReference type="Proteomes" id="UP001524460">
    <property type="component" value="Unassembled WGS sequence"/>
</dbReference>
<organism evidence="1 2">
    <name type="scientific">Photobacterium pectinilyticum</name>
    <dbReference type="NCBI Taxonomy" id="2906793"/>
    <lineage>
        <taxon>Bacteria</taxon>
        <taxon>Pseudomonadati</taxon>
        <taxon>Pseudomonadota</taxon>
        <taxon>Gammaproteobacteria</taxon>
        <taxon>Vibrionales</taxon>
        <taxon>Vibrionaceae</taxon>
        <taxon>Photobacterium</taxon>
    </lineage>
</organism>